<dbReference type="Proteomes" id="UP000177579">
    <property type="component" value="Unassembled WGS sequence"/>
</dbReference>
<dbReference type="Gene3D" id="3.90.1640.10">
    <property type="entry name" value="inorganic pyrophosphatase (n-terminal core)"/>
    <property type="match status" value="1"/>
</dbReference>
<comment type="caution">
    <text evidence="2">The sequence shown here is derived from an EMBL/GenBank/DDBJ whole genome shotgun (WGS) entry which is preliminary data.</text>
</comment>
<name>A0A1F5TNM7_9BACT</name>
<dbReference type="InterPro" id="IPR001667">
    <property type="entry name" value="DDH_dom"/>
</dbReference>
<dbReference type="PANTHER" id="PTHR47618:SF1">
    <property type="entry name" value="BIFUNCTIONAL OLIGORIBONUCLEASE AND PAP PHOSPHATASE NRNA"/>
    <property type="match status" value="1"/>
</dbReference>
<sequence>MLTQEQQIFDQIQKANNILITFRKTWNGDAVASALAMFLFLKKMNKKAGVVAEKFQQNKVYSFLPEFHTIEGSLDNLRNFIISLDISNAKVGQIKYTTVENKQLNFIISPKDGFFSADDITSESGGFKYDLIISLDTPDLESLGKIYDNDTEFFYKIPLINIDHHSANEAYGQINYIEVTSVSTAEILFSLFMKNNQGLIDEDIATCLLAGIISKTRSFKTEYITPQALSVASRLISMGARREEIVNHLYRSRSLNVLKIWGRVLARLKNANEGKLVWSILTRADFEKTSTDEQDLDEVVDELISNIPQAKVVVILYESKQGDKDISKALVYSIKNINSLDLVKSFESSGTKNISKVIIQKDIKTAEEELIKVIEDKLNKLPI</sequence>
<reference evidence="2 3" key="1">
    <citation type="journal article" date="2016" name="Nat. Commun.">
        <title>Thousands of microbial genomes shed light on interconnected biogeochemical processes in an aquifer system.</title>
        <authorList>
            <person name="Anantharaman K."/>
            <person name="Brown C.T."/>
            <person name="Hug L.A."/>
            <person name="Sharon I."/>
            <person name="Castelle C.J."/>
            <person name="Probst A.J."/>
            <person name="Thomas B.C."/>
            <person name="Singh A."/>
            <person name="Wilkins M.J."/>
            <person name="Karaoz U."/>
            <person name="Brodie E.L."/>
            <person name="Williams K.H."/>
            <person name="Hubbard S.S."/>
            <person name="Banfield J.F."/>
        </authorList>
    </citation>
    <scope>NUCLEOTIDE SEQUENCE [LARGE SCALE GENOMIC DNA]</scope>
</reference>
<dbReference type="InterPro" id="IPR051319">
    <property type="entry name" value="Oligoribo/pAp-PDE_c-di-AMP_PDE"/>
</dbReference>
<evidence type="ECO:0000313" key="2">
    <source>
        <dbReference type="EMBL" id="OGF40467.1"/>
    </source>
</evidence>
<protein>
    <recommendedName>
        <fullName evidence="1">DDH domain-containing protein</fullName>
    </recommendedName>
</protein>
<evidence type="ECO:0000313" key="3">
    <source>
        <dbReference type="Proteomes" id="UP000177579"/>
    </source>
</evidence>
<evidence type="ECO:0000259" key="1">
    <source>
        <dbReference type="Pfam" id="PF01368"/>
    </source>
</evidence>
<dbReference type="AlphaFoldDB" id="A0A1F5TNM7"/>
<dbReference type="EMBL" id="MFGO01000028">
    <property type="protein sequence ID" value="OGF40467.1"/>
    <property type="molecule type" value="Genomic_DNA"/>
</dbReference>
<proteinExistence type="predicted"/>
<dbReference type="PANTHER" id="PTHR47618">
    <property type="entry name" value="BIFUNCTIONAL OLIGORIBONUCLEASE AND PAP PHOSPHATASE NRNA"/>
    <property type="match status" value="1"/>
</dbReference>
<dbReference type="Pfam" id="PF01368">
    <property type="entry name" value="DHH"/>
    <property type="match status" value="1"/>
</dbReference>
<dbReference type="Gene3D" id="3.10.310.30">
    <property type="match status" value="1"/>
</dbReference>
<feature type="domain" description="DDH" evidence="1">
    <location>
        <begin position="17"/>
        <end position="212"/>
    </location>
</feature>
<organism evidence="2 3">
    <name type="scientific">Candidatus Falkowbacteria bacterium RIFOXYD2_FULL_34_120</name>
    <dbReference type="NCBI Taxonomy" id="1798007"/>
    <lineage>
        <taxon>Bacteria</taxon>
        <taxon>Candidatus Falkowiibacteriota</taxon>
    </lineage>
</organism>
<accession>A0A1F5TNM7</accession>
<gene>
    <name evidence="2" type="ORF">A2531_03030</name>
</gene>
<dbReference type="SUPFAM" id="SSF64182">
    <property type="entry name" value="DHH phosphoesterases"/>
    <property type="match status" value="1"/>
</dbReference>
<dbReference type="InterPro" id="IPR038763">
    <property type="entry name" value="DHH_sf"/>
</dbReference>